<protein>
    <submittedName>
        <fullName evidence="1">Uncharacterized protein</fullName>
    </submittedName>
</protein>
<sequence>MLRTNKHNTNPSLPNGWHIFNNNTREEIRISKTIEAIKNNDEIFP</sequence>
<dbReference type="AlphaFoldDB" id="A0A410RVE5"/>
<organism evidence="1 2">
    <name type="scientific">Corallococcus coralloides</name>
    <name type="common">Myxococcus coralloides</name>
    <dbReference type="NCBI Taxonomy" id="184914"/>
    <lineage>
        <taxon>Bacteria</taxon>
        <taxon>Pseudomonadati</taxon>
        <taxon>Myxococcota</taxon>
        <taxon>Myxococcia</taxon>
        <taxon>Myxococcales</taxon>
        <taxon>Cystobacterineae</taxon>
        <taxon>Myxococcaceae</taxon>
        <taxon>Corallococcus</taxon>
    </lineage>
</organism>
<gene>
    <name evidence="1" type="ORF">EJ065_4236</name>
</gene>
<evidence type="ECO:0000313" key="1">
    <source>
        <dbReference type="EMBL" id="QAT85791.1"/>
    </source>
</evidence>
<proteinExistence type="predicted"/>
<dbReference type="EMBL" id="CP034669">
    <property type="protein sequence ID" value="QAT85791.1"/>
    <property type="molecule type" value="Genomic_DNA"/>
</dbReference>
<reference evidence="1 2" key="1">
    <citation type="submission" date="2018-12" db="EMBL/GenBank/DDBJ databases">
        <title>Complete Genome Sequence of the Corallopyronin A producing Myxobacterium Corallococcus coralloides B035.</title>
        <authorList>
            <person name="Bouhired S.M."/>
            <person name="Rupp O."/>
            <person name="Blom J."/>
            <person name="Schaeberle T.F."/>
            <person name="Kehraus S."/>
            <person name="Schiefer A."/>
            <person name="Pfarr K."/>
            <person name="Goesmann A."/>
            <person name="Hoerauf A."/>
            <person name="Koenig G.M."/>
        </authorList>
    </citation>
    <scope>NUCLEOTIDE SEQUENCE [LARGE SCALE GENOMIC DNA]</scope>
    <source>
        <strain evidence="1 2">B035</strain>
    </source>
</reference>
<name>A0A410RVE5_CORCK</name>
<dbReference type="Proteomes" id="UP000288758">
    <property type="component" value="Chromosome"/>
</dbReference>
<evidence type="ECO:0000313" key="2">
    <source>
        <dbReference type="Proteomes" id="UP000288758"/>
    </source>
</evidence>
<accession>A0A410RVE5</accession>